<organism evidence="1 2">
    <name type="scientific">Teichococcus globiformis</name>
    <dbReference type="NCBI Taxonomy" id="2307229"/>
    <lineage>
        <taxon>Bacteria</taxon>
        <taxon>Pseudomonadati</taxon>
        <taxon>Pseudomonadota</taxon>
        <taxon>Alphaproteobacteria</taxon>
        <taxon>Acetobacterales</taxon>
        <taxon>Roseomonadaceae</taxon>
        <taxon>Roseomonas</taxon>
    </lineage>
</organism>
<reference evidence="2" key="1">
    <citation type="journal article" date="2019" name="Int. J. Syst. Evol. Microbiol.">
        <title>The Global Catalogue of Microorganisms (GCM) 10K type strain sequencing project: providing services to taxonomists for standard genome sequencing and annotation.</title>
        <authorList>
            <consortium name="The Broad Institute Genomics Platform"/>
            <consortium name="The Broad Institute Genome Sequencing Center for Infectious Disease"/>
            <person name="Wu L."/>
            <person name="Ma J."/>
        </authorList>
    </citation>
    <scope>NUCLEOTIDE SEQUENCE [LARGE SCALE GENOMIC DNA]</scope>
    <source>
        <strain evidence="2">KCTC 52094</strain>
    </source>
</reference>
<accession>A0ABV7G4W5</accession>
<sequence length="106" mass="12612">MSDKPVMGFAWYDERSFDALRQAMPDMSERYDDWRTGATRDVKRAEKEGYRVIRVAVRPEEFFAWCQKRGIGQYGMGLQARRLFAADRAQLIVRAERMTKKRFSFF</sequence>
<keyword evidence="2" id="KW-1185">Reference proteome</keyword>
<dbReference type="EMBL" id="JBHRTN010000010">
    <property type="protein sequence ID" value="MFC3125711.1"/>
    <property type="molecule type" value="Genomic_DNA"/>
</dbReference>
<dbReference type="Proteomes" id="UP001595593">
    <property type="component" value="Unassembled WGS sequence"/>
</dbReference>
<protein>
    <submittedName>
        <fullName evidence="1">Uncharacterized protein</fullName>
    </submittedName>
</protein>
<comment type="caution">
    <text evidence="1">The sequence shown here is derived from an EMBL/GenBank/DDBJ whole genome shotgun (WGS) entry which is preliminary data.</text>
</comment>
<name>A0ABV7G4W5_9PROT</name>
<evidence type="ECO:0000313" key="2">
    <source>
        <dbReference type="Proteomes" id="UP001595593"/>
    </source>
</evidence>
<proteinExistence type="predicted"/>
<evidence type="ECO:0000313" key="1">
    <source>
        <dbReference type="EMBL" id="MFC3125711.1"/>
    </source>
</evidence>
<gene>
    <name evidence="1" type="ORF">ACFOD4_11595</name>
</gene>
<dbReference type="RefSeq" id="WP_379596591.1">
    <property type="nucleotide sequence ID" value="NZ_JBHRTN010000010.1"/>
</dbReference>